<keyword evidence="3" id="KW-1185">Reference proteome</keyword>
<gene>
    <name evidence="2" type="ORF">DY262_10310</name>
</gene>
<keyword evidence="2" id="KW-0560">Oxidoreductase</keyword>
<comment type="caution">
    <text evidence="2">The sequence shown here is derived from an EMBL/GenBank/DDBJ whole genome shotgun (WGS) entry which is preliminary data.</text>
</comment>
<reference evidence="2 3" key="1">
    <citation type="submission" date="2018-08" db="EMBL/GenBank/DDBJ databases">
        <title>Hydrogenophaga sp. LA-38 isolated from sludge.</title>
        <authorList>
            <person name="Im W.-T."/>
        </authorList>
    </citation>
    <scope>NUCLEOTIDE SEQUENCE [LARGE SCALE GENOMIC DNA]</scope>
    <source>
        <strain evidence="2 3">LA-38</strain>
    </source>
</reference>
<evidence type="ECO:0000259" key="1">
    <source>
        <dbReference type="PROSITE" id="PS51725"/>
    </source>
</evidence>
<dbReference type="EMBL" id="QVLS01000005">
    <property type="protein sequence ID" value="RFP79357.1"/>
    <property type="molecule type" value="Genomic_DNA"/>
</dbReference>
<protein>
    <submittedName>
        <fullName evidence="2">Antibiotic biosynthesis monooxygenase</fullName>
    </submittedName>
</protein>
<dbReference type="GO" id="GO:0004497">
    <property type="term" value="F:monooxygenase activity"/>
    <property type="evidence" value="ECO:0007669"/>
    <property type="project" value="UniProtKB-KW"/>
</dbReference>
<dbReference type="RefSeq" id="WP_116958784.1">
    <property type="nucleotide sequence ID" value="NZ_QVLS01000005.1"/>
</dbReference>
<proteinExistence type="predicted"/>
<dbReference type="Proteomes" id="UP000261931">
    <property type="component" value="Unassembled WGS sequence"/>
</dbReference>
<dbReference type="PANTHER" id="PTHR37811">
    <property type="entry name" value="BLL5343 PROTEIN"/>
    <property type="match status" value="1"/>
</dbReference>
<dbReference type="InterPro" id="IPR007138">
    <property type="entry name" value="ABM_dom"/>
</dbReference>
<dbReference type="Pfam" id="PF03992">
    <property type="entry name" value="ABM"/>
    <property type="match status" value="1"/>
</dbReference>
<accession>A0A372EKQ3</accession>
<dbReference type="SUPFAM" id="SSF54909">
    <property type="entry name" value="Dimeric alpha+beta barrel"/>
    <property type="match status" value="1"/>
</dbReference>
<dbReference type="PANTHER" id="PTHR37811:SF2">
    <property type="entry name" value="ABM DOMAIN-CONTAINING PROTEIN"/>
    <property type="match status" value="1"/>
</dbReference>
<dbReference type="InterPro" id="IPR052936">
    <property type="entry name" value="Jasmonate_Hydroxylase-like"/>
</dbReference>
<dbReference type="AlphaFoldDB" id="A0A372EKQ3"/>
<organism evidence="2 3">
    <name type="scientific">Hydrogenophaga borbori</name>
    <dbReference type="NCBI Taxonomy" id="2294117"/>
    <lineage>
        <taxon>Bacteria</taxon>
        <taxon>Pseudomonadati</taxon>
        <taxon>Pseudomonadota</taxon>
        <taxon>Betaproteobacteria</taxon>
        <taxon>Burkholderiales</taxon>
        <taxon>Comamonadaceae</taxon>
        <taxon>Hydrogenophaga</taxon>
    </lineage>
</organism>
<sequence length="114" mass="12991">MIAVIFEVEPVEGGAQRYFQIAQDLRPHLAHIDGFLSVERFESLSQPGKFLSLSFWRDEAAVHAWRGQGAHREGQREGRGGVFQNYRIRVAQVVRDYGLRERDQAPPDSRAALN</sequence>
<feature type="domain" description="ABM" evidence="1">
    <location>
        <begin position="2"/>
        <end position="90"/>
    </location>
</feature>
<name>A0A372EKQ3_9BURK</name>
<keyword evidence="2" id="KW-0503">Monooxygenase</keyword>
<dbReference type="PROSITE" id="PS51725">
    <property type="entry name" value="ABM"/>
    <property type="match status" value="1"/>
</dbReference>
<dbReference type="Gene3D" id="3.30.70.100">
    <property type="match status" value="1"/>
</dbReference>
<evidence type="ECO:0000313" key="2">
    <source>
        <dbReference type="EMBL" id="RFP79357.1"/>
    </source>
</evidence>
<evidence type="ECO:0000313" key="3">
    <source>
        <dbReference type="Proteomes" id="UP000261931"/>
    </source>
</evidence>
<dbReference type="InterPro" id="IPR011008">
    <property type="entry name" value="Dimeric_a/b-barrel"/>
</dbReference>